<feature type="transmembrane region" description="Helical" evidence="1">
    <location>
        <begin position="30"/>
        <end position="54"/>
    </location>
</feature>
<evidence type="ECO:0000313" key="3">
    <source>
        <dbReference type="Proteomes" id="UP000663828"/>
    </source>
</evidence>
<evidence type="ECO:0000313" key="2">
    <source>
        <dbReference type="EMBL" id="CAF1526181.1"/>
    </source>
</evidence>
<organism evidence="2 3">
    <name type="scientific">Adineta ricciae</name>
    <name type="common">Rotifer</name>
    <dbReference type="NCBI Taxonomy" id="249248"/>
    <lineage>
        <taxon>Eukaryota</taxon>
        <taxon>Metazoa</taxon>
        <taxon>Spiralia</taxon>
        <taxon>Gnathifera</taxon>
        <taxon>Rotifera</taxon>
        <taxon>Eurotatoria</taxon>
        <taxon>Bdelloidea</taxon>
        <taxon>Adinetida</taxon>
        <taxon>Adinetidae</taxon>
        <taxon>Adineta</taxon>
    </lineage>
</organism>
<comment type="caution">
    <text evidence="2">The sequence shown here is derived from an EMBL/GenBank/DDBJ whole genome shotgun (WGS) entry which is preliminary data.</text>
</comment>
<dbReference type="Proteomes" id="UP000663828">
    <property type="component" value="Unassembled WGS sequence"/>
</dbReference>
<sequence>MSQTPSTMKTEPVSVSANQLKTTENSWKKMLSIIAMSTIFACIITIVIVLPLVLKRSNELLSGTNHTIISTTATSFNSSSNLSYDYMSELTHQSKVFYSTMSSRKLYYEALMINISMSGNYTFTSVSSIDTYGYLYYNEFDPLMPCQNLLQENDDIADDVLQFQIQLTLQSFVTYILVVTTYHSNRTGKFSIISQGPKKVQIMRMNSVQISDLIALIHPNDSIYGVYNTTMGADSTASTAGSTVGNYPPAERPENAIDNNTLTKYLNFGSCINNGYGNDECGLNTGFYLTLKRGLSMVKAFQICVANDQVRRDPIRITLEGSNEQGANLTLGKSWTLIYNGFTGLGVSPARYDCATRQCVNNSISYTSYRFLVTLKRGSDDSVQYSEIQFYGY</sequence>
<gene>
    <name evidence="2" type="ORF">XAT740_LOCUS41123</name>
</gene>
<dbReference type="AlphaFoldDB" id="A0A815UYK8"/>
<protein>
    <submittedName>
        <fullName evidence="2">Uncharacterized protein</fullName>
    </submittedName>
</protein>
<dbReference type="EMBL" id="CAJNOR010004767">
    <property type="protein sequence ID" value="CAF1526181.1"/>
    <property type="molecule type" value="Genomic_DNA"/>
</dbReference>
<proteinExistence type="predicted"/>
<accession>A0A815UYK8</accession>
<dbReference type="Gene3D" id="2.60.120.260">
    <property type="entry name" value="Galactose-binding domain-like"/>
    <property type="match status" value="1"/>
</dbReference>
<keyword evidence="1" id="KW-0812">Transmembrane</keyword>
<keyword evidence="1" id="KW-0472">Membrane</keyword>
<keyword evidence="3" id="KW-1185">Reference proteome</keyword>
<reference evidence="2" key="1">
    <citation type="submission" date="2021-02" db="EMBL/GenBank/DDBJ databases">
        <authorList>
            <person name="Nowell W R."/>
        </authorList>
    </citation>
    <scope>NUCLEOTIDE SEQUENCE</scope>
</reference>
<keyword evidence="1" id="KW-1133">Transmembrane helix</keyword>
<evidence type="ECO:0000256" key="1">
    <source>
        <dbReference type="SAM" id="Phobius"/>
    </source>
</evidence>
<name>A0A815UYK8_ADIRI</name>